<reference evidence="1 2" key="1">
    <citation type="submission" date="2022-09" db="EMBL/GenBank/DDBJ databases">
        <title>Genome sequencing of Flavivirga sp. MEBiC05379.</title>
        <authorList>
            <person name="Oh H.-M."/>
            <person name="Kwon K.K."/>
            <person name="Park M.J."/>
            <person name="Yang S.-H."/>
        </authorList>
    </citation>
    <scope>NUCLEOTIDE SEQUENCE [LARGE SCALE GENOMIC DNA]</scope>
    <source>
        <strain evidence="1 2">MEBiC05379</strain>
    </source>
</reference>
<dbReference type="EMBL" id="JAODOP010000001">
    <property type="protein sequence ID" value="MEF3831872.1"/>
    <property type="molecule type" value="Genomic_DNA"/>
</dbReference>
<keyword evidence="2" id="KW-1185">Reference proteome</keyword>
<proteinExistence type="predicted"/>
<protein>
    <recommendedName>
        <fullName evidence="3">Redoxin domain-containing protein</fullName>
    </recommendedName>
</protein>
<sequence length="194" mass="22527">MKKMIYISSYILLSLCLISCQSKQKKKNISKHESIINTALGTRLKLPIDLSTYDYLNNYKSDSISTLNSKFKIYSRIDGSCGTCIDFINKWSDLSYKLNEYDTSIILMCHSEDNFELIKYLGESGKIKKFQYPLFFDKKNEFIKLNSFMKEHKHFETVLTDKDNYILAVGNPIISKDIGDLYIKEINKSSSDKK</sequence>
<organism evidence="1 2">
    <name type="scientific">Flavivirga spongiicola</name>
    <dbReference type="NCBI Taxonomy" id="421621"/>
    <lineage>
        <taxon>Bacteria</taxon>
        <taxon>Pseudomonadati</taxon>
        <taxon>Bacteroidota</taxon>
        <taxon>Flavobacteriia</taxon>
        <taxon>Flavobacteriales</taxon>
        <taxon>Flavobacteriaceae</taxon>
        <taxon>Flavivirga</taxon>
    </lineage>
</organism>
<evidence type="ECO:0008006" key="3">
    <source>
        <dbReference type="Google" id="ProtNLM"/>
    </source>
</evidence>
<evidence type="ECO:0000313" key="2">
    <source>
        <dbReference type="Proteomes" id="UP001337305"/>
    </source>
</evidence>
<comment type="caution">
    <text evidence="1">The sequence shown here is derived from an EMBL/GenBank/DDBJ whole genome shotgun (WGS) entry which is preliminary data.</text>
</comment>
<accession>A0ABU7XMC7</accession>
<evidence type="ECO:0000313" key="1">
    <source>
        <dbReference type="EMBL" id="MEF3831872.1"/>
    </source>
</evidence>
<dbReference type="RefSeq" id="WP_303308870.1">
    <property type="nucleotide sequence ID" value="NZ_JAODOP010000001.1"/>
</dbReference>
<gene>
    <name evidence="1" type="ORF">N1F79_01915</name>
</gene>
<name>A0ABU7XMC7_9FLAO</name>
<dbReference type="Proteomes" id="UP001337305">
    <property type="component" value="Unassembled WGS sequence"/>
</dbReference>